<dbReference type="Proteomes" id="UP000305067">
    <property type="component" value="Unassembled WGS sequence"/>
</dbReference>
<evidence type="ECO:0000313" key="4">
    <source>
        <dbReference type="Proteomes" id="UP000305067"/>
    </source>
</evidence>
<proteinExistence type="inferred from homology"/>
<evidence type="ECO:0000256" key="2">
    <source>
        <dbReference type="SAM" id="MobiDB-lite"/>
    </source>
</evidence>
<accession>A0A5C3QIL0</accession>
<dbReference type="InterPro" id="IPR044053">
    <property type="entry name" value="AsaB-like"/>
</dbReference>
<name>A0A5C3QIL0_9AGAR</name>
<keyword evidence="4" id="KW-1185">Reference proteome</keyword>
<dbReference type="STRING" id="1884261.A0A5C3QIL0"/>
<organism evidence="3 4">
    <name type="scientific">Pterulicium gracile</name>
    <dbReference type="NCBI Taxonomy" id="1884261"/>
    <lineage>
        <taxon>Eukaryota</taxon>
        <taxon>Fungi</taxon>
        <taxon>Dikarya</taxon>
        <taxon>Basidiomycota</taxon>
        <taxon>Agaricomycotina</taxon>
        <taxon>Agaricomycetes</taxon>
        <taxon>Agaricomycetidae</taxon>
        <taxon>Agaricales</taxon>
        <taxon>Pleurotineae</taxon>
        <taxon>Pterulaceae</taxon>
        <taxon>Pterulicium</taxon>
    </lineage>
</organism>
<feature type="region of interest" description="Disordered" evidence="2">
    <location>
        <begin position="106"/>
        <end position="149"/>
    </location>
</feature>
<dbReference type="EMBL" id="ML178825">
    <property type="protein sequence ID" value="TFL01347.1"/>
    <property type="molecule type" value="Genomic_DNA"/>
</dbReference>
<dbReference type="AlphaFoldDB" id="A0A5C3QIL0"/>
<dbReference type="OrthoDB" id="412788at2759"/>
<reference evidence="3 4" key="1">
    <citation type="journal article" date="2019" name="Nat. Ecol. Evol.">
        <title>Megaphylogeny resolves global patterns of mushroom evolution.</title>
        <authorList>
            <person name="Varga T."/>
            <person name="Krizsan K."/>
            <person name="Foldi C."/>
            <person name="Dima B."/>
            <person name="Sanchez-Garcia M."/>
            <person name="Sanchez-Ramirez S."/>
            <person name="Szollosi G.J."/>
            <person name="Szarkandi J.G."/>
            <person name="Papp V."/>
            <person name="Albert L."/>
            <person name="Andreopoulos W."/>
            <person name="Angelini C."/>
            <person name="Antonin V."/>
            <person name="Barry K.W."/>
            <person name="Bougher N.L."/>
            <person name="Buchanan P."/>
            <person name="Buyck B."/>
            <person name="Bense V."/>
            <person name="Catcheside P."/>
            <person name="Chovatia M."/>
            <person name="Cooper J."/>
            <person name="Damon W."/>
            <person name="Desjardin D."/>
            <person name="Finy P."/>
            <person name="Geml J."/>
            <person name="Haridas S."/>
            <person name="Hughes K."/>
            <person name="Justo A."/>
            <person name="Karasinski D."/>
            <person name="Kautmanova I."/>
            <person name="Kiss B."/>
            <person name="Kocsube S."/>
            <person name="Kotiranta H."/>
            <person name="LaButti K.M."/>
            <person name="Lechner B.E."/>
            <person name="Liimatainen K."/>
            <person name="Lipzen A."/>
            <person name="Lukacs Z."/>
            <person name="Mihaltcheva S."/>
            <person name="Morgado L.N."/>
            <person name="Niskanen T."/>
            <person name="Noordeloos M.E."/>
            <person name="Ohm R.A."/>
            <person name="Ortiz-Santana B."/>
            <person name="Ovrebo C."/>
            <person name="Racz N."/>
            <person name="Riley R."/>
            <person name="Savchenko A."/>
            <person name="Shiryaev A."/>
            <person name="Soop K."/>
            <person name="Spirin V."/>
            <person name="Szebenyi C."/>
            <person name="Tomsovsky M."/>
            <person name="Tulloss R.E."/>
            <person name="Uehling J."/>
            <person name="Grigoriev I.V."/>
            <person name="Vagvolgyi C."/>
            <person name="Papp T."/>
            <person name="Martin F.M."/>
            <person name="Miettinen O."/>
            <person name="Hibbett D.S."/>
            <person name="Nagy L.G."/>
        </authorList>
    </citation>
    <scope>NUCLEOTIDE SEQUENCE [LARGE SCALE GENOMIC DNA]</scope>
    <source>
        <strain evidence="3 4">CBS 309.79</strain>
    </source>
</reference>
<sequence length="149" mass="16413">MAPPNTVLANINFTGLPYKDFAEETNQVEIENVRGKEKQYTLDQHGFQFFKKATTVTSFTDDQKIKKDYYPEAEQVFKGLTGASHVIIWDHKRTADLGVQLFVSAAQQASSKPRPEDSSLFPSPTSTKPPTPPSPASTATPPPLNSQTS</sequence>
<protein>
    <submittedName>
        <fullName evidence="3">Uncharacterized protein</fullName>
    </submittedName>
</protein>
<evidence type="ECO:0000256" key="1">
    <source>
        <dbReference type="ARBA" id="ARBA00023604"/>
    </source>
</evidence>
<dbReference type="PANTHER" id="PTHR34598">
    <property type="entry name" value="BLL6449 PROTEIN"/>
    <property type="match status" value="1"/>
</dbReference>
<dbReference type="PANTHER" id="PTHR34598:SF1">
    <property type="entry name" value="PUTATIVE (AFU_ORTHOLOGUE AFUA_3G13140)-RELATED"/>
    <property type="match status" value="1"/>
</dbReference>
<comment type="similarity">
    <text evidence="1">Belongs to the asaB hydroxylase/desaturase family.</text>
</comment>
<dbReference type="GO" id="GO:0016491">
    <property type="term" value="F:oxidoreductase activity"/>
    <property type="evidence" value="ECO:0007669"/>
    <property type="project" value="InterPro"/>
</dbReference>
<feature type="compositionally biased region" description="Pro residues" evidence="2">
    <location>
        <begin position="127"/>
        <end position="149"/>
    </location>
</feature>
<gene>
    <name evidence="3" type="ORF">BDV98DRAFT_656206</name>
</gene>
<evidence type="ECO:0000313" key="3">
    <source>
        <dbReference type="EMBL" id="TFL01347.1"/>
    </source>
</evidence>